<dbReference type="EMBL" id="CABFOC020000014">
    <property type="protein sequence ID" value="CAH0046127.1"/>
    <property type="molecule type" value="Genomic_DNA"/>
</dbReference>
<proteinExistence type="predicted"/>
<evidence type="ECO:0000313" key="2">
    <source>
        <dbReference type="Proteomes" id="UP000775872"/>
    </source>
</evidence>
<evidence type="ECO:0000313" key="1">
    <source>
        <dbReference type="EMBL" id="CAH0046127.1"/>
    </source>
</evidence>
<dbReference type="Proteomes" id="UP000775872">
    <property type="component" value="Unassembled WGS sequence"/>
</dbReference>
<accession>A0A9N9W807</accession>
<gene>
    <name evidence="1" type="ORF">CSOL1703_00011855</name>
</gene>
<dbReference type="AlphaFoldDB" id="A0A9N9W807"/>
<organism evidence="1 2">
    <name type="scientific">Clonostachys solani</name>
    <dbReference type="NCBI Taxonomy" id="160281"/>
    <lineage>
        <taxon>Eukaryota</taxon>
        <taxon>Fungi</taxon>
        <taxon>Dikarya</taxon>
        <taxon>Ascomycota</taxon>
        <taxon>Pezizomycotina</taxon>
        <taxon>Sordariomycetes</taxon>
        <taxon>Hypocreomycetidae</taxon>
        <taxon>Hypocreales</taxon>
        <taxon>Bionectriaceae</taxon>
        <taxon>Clonostachys</taxon>
    </lineage>
</organism>
<sequence>MANNEDQVWDIKRVEWGVFSFGILIQKWGVMDGSLLYQLDPEQGNKCVVSEGNHAIDFAGKVTLGSFRGSLTRAREIGNTILEYTPRDPEIMRTWIQEVDIALCELMGWPIV</sequence>
<reference evidence="1 2" key="2">
    <citation type="submission" date="2021-10" db="EMBL/GenBank/DDBJ databases">
        <authorList>
            <person name="Piombo E."/>
        </authorList>
    </citation>
    <scope>NUCLEOTIDE SEQUENCE [LARGE SCALE GENOMIC DNA]</scope>
</reference>
<protein>
    <submittedName>
        <fullName evidence="1">Uncharacterized protein</fullName>
    </submittedName>
</protein>
<keyword evidence="2" id="KW-1185">Reference proteome</keyword>
<comment type="caution">
    <text evidence="1">The sequence shown here is derived from an EMBL/GenBank/DDBJ whole genome shotgun (WGS) entry which is preliminary data.</text>
</comment>
<name>A0A9N9W807_9HYPO</name>
<reference evidence="2" key="1">
    <citation type="submission" date="2019-06" db="EMBL/GenBank/DDBJ databases">
        <authorList>
            <person name="Broberg M."/>
        </authorList>
    </citation>
    <scope>NUCLEOTIDE SEQUENCE [LARGE SCALE GENOMIC DNA]</scope>
</reference>